<evidence type="ECO:0000259" key="3">
    <source>
        <dbReference type="Pfam" id="PF20211"/>
    </source>
</evidence>
<keyword evidence="1" id="KW-0175">Coiled coil</keyword>
<evidence type="ECO:0000256" key="2">
    <source>
        <dbReference type="SAM" id="MobiDB-lite"/>
    </source>
</evidence>
<comment type="caution">
    <text evidence="4">The sequence shown here is derived from an EMBL/GenBank/DDBJ whole genome shotgun (WGS) entry which is preliminary data.</text>
</comment>
<feature type="coiled-coil region" evidence="1">
    <location>
        <begin position="53"/>
        <end position="101"/>
    </location>
</feature>
<sequence length="725" mass="77557">MLTFEAVTEAKLDRVNAAADAWGALRNRYLGLHDQWMQQVVNPMMAGWEGSTAAQAQIRVRRVAEQLNAAAEEAADLAALLNDAESEFRDAQNRLRQLVEEEAPAEQLRITSTGEVVDVQSEPEGAQQAEGWVERQLGRQQAVVLMETRINTVLAQATQADQATAWALAQDPNGAEDHGFNADGFNDLDQAGSAERDLREALDLARKGGKLSPAELARLNVLLEAHQGDPAFAEGFATGLGARGTMEFWRSVNDPAQYGDPFGPRLGGQPPERAETMKKLQASLGETLGTASHSHSQAMDAWKKEMIGIGPERIAGSGYQPMGFQLMGSLMRTGDYDSGFLDDFGTALVDQERSGGEHATDWYSRGLHGSANWDYLAEDGTSADPMAGFSAALGHNPDAATAFLDPGPGGANDHLKYLLEVRKWPLDVGDGMFHASSGPLGPALEAAATGDPAGQADGDRRHTEAQARVAQAALTALDPDAGDEELPNGLQGPIANVLADYVDDTHAAFGGVDDRQPGGATDGSVYTTPDGSAHIAVNQGTLIRVMRGASEDPDAYAVLHTAETRKVSEVLRDIPPGASETQQRDQIQQSAAALSVYDAIRDDVRYDERDDDNDAVEWNAKVVQSVAAVADIPAGPAKDVIDPLTDAWLTSVVNDSKEATDNKALAEVGQRDLEAKGQLKFQIGEWAEQRGDDEDSSYVNVLQREAENTRGTAYTSAIEALRGHS</sequence>
<dbReference type="InterPro" id="IPR046701">
    <property type="entry name" value="DUF6571"/>
</dbReference>
<protein>
    <submittedName>
        <fullName evidence="4">PPE domain-containing protein</fullName>
    </submittedName>
</protein>
<gene>
    <name evidence="4" type="ORF">GCM10009759_67730</name>
</gene>
<feature type="region of interest" description="Disordered" evidence="2">
    <location>
        <begin position="508"/>
        <end position="527"/>
    </location>
</feature>
<evidence type="ECO:0000313" key="5">
    <source>
        <dbReference type="Proteomes" id="UP001500897"/>
    </source>
</evidence>
<evidence type="ECO:0000256" key="1">
    <source>
        <dbReference type="SAM" id="Coils"/>
    </source>
</evidence>
<dbReference type="Proteomes" id="UP001500897">
    <property type="component" value="Unassembled WGS sequence"/>
</dbReference>
<reference evidence="4 5" key="1">
    <citation type="journal article" date="2019" name="Int. J. Syst. Evol. Microbiol.">
        <title>The Global Catalogue of Microorganisms (GCM) 10K type strain sequencing project: providing services to taxonomists for standard genome sequencing and annotation.</title>
        <authorList>
            <consortium name="The Broad Institute Genomics Platform"/>
            <consortium name="The Broad Institute Genome Sequencing Center for Infectious Disease"/>
            <person name="Wu L."/>
            <person name="Ma J."/>
        </authorList>
    </citation>
    <scope>NUCLEOTIDE SEQUENCE [LARGE SCALE GENOMIC DNA]</scope>
    <source>
        <strain evidence="4 5">JCM 14559</strain>
    </source>
</reference>
<dbReference type="EMBL" id="BAAANS010000068">
    <property type="protein sequence ID" value="GAA2119566.1"/>
    <property type="molecule type" value="Genomic_DNA"/>
</dbReference>
<accession>A0ABN2Y1N1</accession>
<dbReference type="RefSeq" id="WP_344557831.1">
    <property type="nucleotide sequence ID" value="NZ_BAAANS010000068.1"/>
</dbReference>
<keyword evidence="5" id="KW-1185">Reference proteome</keyword>
<name>A0ABN2Y1N1_9ACTN</name>
<organism evidence="4 5">
    <name type="scientific">Kitasatospora saccharophila</name>
    <dbReference type="NCBI Taxonomy" id="407973"/>
    <lineage>
        <taxon>Bacteria</taxon>
        <taxon>Bacillati</taxon>
        <taxon>Actinomycetota</taxon>
        <taxon>Actinomycetes</taxon>
        <taxon>Kitasatosporales</taxon>
        <taxon>Streptomycetaceae</taxon>
        <taxon>Kitasatospora</taxon>
    </lineage>
</organism>
<evidence type="ECO:0000313" key="4">
    <source>
        <dbReference type="EMBL" id="GAA2119566.1"/>
    </source>
</evidence>
<feature type="region of interest" description="Disordered" evidence="2">
    <location>
        <begin position="443"/>
        <end position="466"/>
    </location>
</feature>
<proteinExistence type="predicted"/>
<dbReference type="Pfam" id="PF20211">
    <property type="entry name" value="DUF6571"/>
    <property type="match status" value="1"/>
</dbReference>
<feature type="domain" description="DUF6571" evidence="3">
    <location>
        <begin position="377"/>
        <end position="664"/>
    </location>
</feature>